<dbReference type="RefSeq" id="WP_082546030.1">
    <property type="nucleotide sequence ID" value="NZ_JALBWS010000015.1"/>
</dbReference>
<evidence type="ECO:0000313" key="4">
    <source>
        <dbReference type="Proteomes" id="UP001596018"/>
    </source>
</evidence>
<accession>A0ABW0JRS4</accession>
<dbReference type="Gene3D" id="1.10.260.40">
    <property type="entry name" value="lambda repressor-like DNA-binding domains"/>
    <property type="match status" value="1"/>
</dbReference>
<reference evidence="4" key="1">
    <citation type="journal article" date="2019" name="Int. J. Syst. Evol. Microbiol.">
        <title>The Global Catalogue of Microorganisms (GCM) 10K type strain sequencing project: providing services to taxonomists for standard genome sequencing and annotation.</title>
        <authorList>
            <consortium name="The Broad Institute Genomics Platform"/>
            <consortium name="The Broad Institute Genome Sequencing Center for Infectious Disease"/>
            <person name="Wu L."/>
            <person name="Ma J."/>
        </authorList>
    </citation>
    <scope>NUCLEOTIDE SEQUENCE [LARGE SCALE GENOMIC DNA]</scope>
    <source>
        <strain evidence="4">KACC 12822</strain>
    </source>
</reference>
<dbReference type="Pfam" id="PF01381">
    <property type="entry name" value="HTH_3"/>
    <property type="match status" value="1"/>
</dbReference>
<dbReference type="Proteomes" id="UP001596018">
    <property type="component" value="Unassembled WGS sequence"/>
</dbReference>
<sequence length="85" mass="9445">MHSTPILLPTQLGDILRSARLNRGLTQTDIARQLGISTQAVSKLENNAARVSFDRIHRLCQVLGLELLVQDKPTMNLRDAGAPEW</sequence>
<dbReference type="InterPro" id="IPR001387">
    <property type="entry name" value="Cro/C1-type_HTH"/>
</dbReference>
<dbReference type="PROSITE" id="PS50943">
    <property type="entry name" value="HTH_CROC1"/>
    <property type="match status" value="1"/>
</dbReference>
<comment type="caution">
    <text evidence="3">The sequence shown here is derived from an EMBL/GenBank/DDBJ whole genome shotgun (WGS) entry which is preliminary data.</text>
</comment>
<dbReference type="InterPro" id="IPR010982">
    <property type="entry name" value="Lambda_DNA-bd_dom_sf"/>
</dbReference>
<dbReference type="PANTHER" id="PTHR46558:SF4">
    <property type="entry name" value="DNA-BIDING PHAGE PROTEIN"/>
    <property type="match status" value="1"/>
</dbReference>
<dbReference type="EMBL" id="JBHSMM010000001">
    <property type="protein sequence ID" value="MFC5438813.1"/>
    <property type="molecule type" value="Genomic_DNA"/>
</dbReference>
<dbReference type="PANTHER" id="PTHR46558">
    <property type="entry name" value="TRACRIPTIONAL REGULATORY PROTEIN-RELATED-RELATED"/>
    <property type="match status" value="1"/>
</dbReference>
<evidence type="ECO:0000313" key="3">
    <source>
        <dbReference type="EMBL" id="MFC5438813.1"/>
    </source>
</evidence>
<dbReference type="CDD" id="cd00093">
    <property type="entry name" value="HTH_XRE"/>
    <property type="match status" value="1"/>
</dbReference>
<dbReference type="SUPFAM" id="SSF47413">
    <property type="entry name" value="lambda repressor-like DNA-binding domains"/>
    <property type="match status" value="1"/>
</dbReference>
<keyword evidence="1" id="KW-0238">DNA-binding</keyword>
<proteinExistence type="predicted"/>
<dbReference type="SMART" id="SM00530">
    <property type="entry name" value="HTH_XRE"/>
    <property type="match status" value="1"/>
</dbReference>
<evidence type="ECO:0000259" key="2">
    <source>
        <dbReference type="PROSITE" id="PS50943"/>
    </source>
</evidence>
<organism evidence="3 4">
    <name type="scientific">Rhodanobacter ginsenosidimutans</name>
    <dbReference type="NCBI Taxonomy" id="490571"/>
    <lineage>
        <taxon>Bacteria</taxon>
        <taxon>Pseudomonadati</taxon>
        <taxon>Pseudomonadota</taxon>
        <taxon>Gammaproteobacteria</taxon>
        <taxon>Lysobacterales</taxon>
        <taxon>Rhodanobacteraceae</taxon>
        <taxon>Rhodanobacter</taxon>
    </lineage>
</organism>
<protein>
    <submittedName>
        <fullName evidence="3">Helix-turn-helix domain-containing protein</fullName>
    </submittedName>
</protein>
<name>A0ABW0JRS4_9GAMM</name>
<evidence type="ECO:0000256" key="1">
    <source>
        <dbReference type="ARBA" id="ARBA00023125"/>
    </source>
</evidence>
<feature type="domain" description="HTH cro/C1-type" evidence="2">
    <location>
        <begin position="16"/>
        <end position="70"/>
    </location>
</feature>
<keyword evidence="4" id="KW-1185">Reference proteome</keyword>
<gene>
    <name evidence="3" type="ORF">ACFPK0_02155</name>
</gene>